<dbReference type="Proteomes" id="UP000246722">
    <property type="component" value="Unassembled WGS sequence"/>
</dbReference>
<dbReference type="GO" id="GO:0009051">
    <property type="term" value="P:pentose-phosphate shunt, oxidative branch"/>
    <property type="evidence" value="ECO:0007669"/>
    <property type="project" value="TreeGrafter"/>
</dbReference>
<feature type="domain" description="Glucose-6-phosphate dehydrogenase NAD-binding" evidence="9">
    <location>
        <begin position="31"/>
        <end position="214"/>
    </location>
</feature>
<evidence type="ECO:0000256" key="7">
    <source>
        <dbReference type="HAMAP-Rule" id="MF_00966"/>
    </source>
</evidence>
<dbReference type="AlphaFoldDB" id="A0A317ZP21"/>
<feature type="domain" description="Glucose-6-phosphate dehydrogenase C-terminal" evidence="10">
    <location>
        <begin position="216"/>
        <end position="511"/>
    </location>
</feature>
<dbReference type="GO" id="GO:0006006">
    <property type="term" value="P:glucose metabolic process"/>
    <property type="evidence" value="ECO:0007669"/>
    <property type="project" value="UniProtKB-KW"/>
</dbReference>
<feature type="binding site" evidence="7">
    <location>
        <position position="262"/>
    </location>
    <ligand>
        <name>substrate</name>
    </ligand>
</feature>
<dbReference type="SUPFAM" id="SSF55347">
    <property type="entry name" value="Glyceraldehyde-3-phosphate dehydrogenase-like, C-terminal domain"/>
    <property type="match status" value="1"/>
</dbReference>
<comment type="similarity">
    <text evidence="2 7">Belongs to the glucose-6-phosphate dehydrogenase family.</text>
</comment>
<feature type="binding site" evidence="7">
    <location>
        <position position="365"/>
    </location>
    <ligand>
        <name>substrate</name>
    </ligand>
</feature>
<dbReference type="InterPro" id="IPR022675">
    <property type="entry name" value="G6P_DH_C"/>
</dbReference>
<evidence type="ECO:0000256" key="4">
    <source>
        <dbReference type="ARBA" id="ARBA00022857"/>
    </source>
</evidence>
<dbReference type="EC" id="1.1.1.49" evidence="7"/>
<evidence type="ECO:0000256" key="6">
    <source>
        <dbReference type="ARBA" id="ARBA00023277"/>
    </source>
</evidence>
<keyword evidence="3 7" id="KW-0313">Glucose metabolism</keyword>
<dbReference type="PROSITE" id="PS00069">
    <property type="entry name" value="G6P_DEHYDROGENASE"/>
    <property type="match status" value="1"/>
</dbReference>
<comment type="caution">
    <text evidence="7">Lacks conserved residue(s) required for the propagation of feature annotation.</text>
</comment>
<dbReference type="InterPro" id="IPR036291">
    <property type="entry name" value="NAD(P)-bd_dom_sf"/>
</dbReference>
<evidence type="ECO:0000256" key="8">
    <source>
        <dbReference type="SAM" id="MobiDB-lite"/>
    </source>
</evidence>
<dbReference type="GO" id="GO:0050661">
    <property type="term" value="F:NADP binding"/>
    <property type="evidence" value="ECO:0007669"/>
    <property type="project" value="UniProtKB-UniRule"/>
</dbReference>
<feature type="binding site" evidence="7">
    <location>
        <position position="209"/>
    </location>
    <ligand>
        <name>substrate</name>
    </ligand>
</feature>
<sequence length="513" mass="57746">MSPVEITPEFNPLRSPSDYRLNRIAGPSSLVIFGVTGDLSRKKLMPAVYDLANRGLLPPGFALVGFARRDWDNQDFMQVVHDSVKEYARTEFHEDVWAQLAEGIRFVPGTFDDDAAFELLKETIEELDRERGTMGNHAFYLSIPPKAFPQVTEQLRRSGLAEQKNGQWRRVVIEKPFGSDLKTARELNSVVESVFPADSVFRIDHYLGKETVQNILALRFANQLYEPIWNANYVDHVQITMAEDIGVGGRAGYYDGIGAARDVIQNHLLQLLALTAMEEPISFDAADLRTEKEKVLASVRLPEDLATGTARGQYAGGWQGGEKILGFLEEDGMNPESLTETYAALRLEIDTRRWSGVPFYLRAGKRLGRRVTEIAVVFKRAPQYLFEKSQTAALGENALVIRVQPDEGVTIRFGSKVPGVGMQVRDVTMDFGYGHAFTEASPEAYERLILDVLLGDPPLFPRHEEVELSWKILDPIEEFWATQGQPEQYRPGTWGPASADELLSRDGRNWRRP</sequence>
<dbReference type="FunFam" id="3.30.360.10:FF:000011">
    <property type="entry name" value="Glucose-6-phosphate 1-dehydrogenase"/>
    <property type="match status" value="1"/>
</dbReference>
<evidence type="ECO:0000259" key="10">
    <source>
        <dbReference type="Pfam" id="PF02781"/>
    </source>
</evidence>
<feature type="binding site" evidence="7">
    <location>
        <position position="243"/>
    </location>
    <ligand>
        <name>substrate</name>
    </ligand>
</feature>
<evidence type="ECO:0000256" key="3">
    <source>
        <dbReference type="ARBA" id="ARBA00022526"/>
    </source>
</evidence>
<name>A0A317ZP21_9MICO</name>
<feature type="region of interest" description="Disordered" evidence="8">
    <location>
        <begin position="485"/>
        <end position="513"/>
    </location>
</feature>
<accession>A0A317ZP21</accession>
<dbReference type="PRINTS" id="PR00079">
    <property type="entry name" value="G6PDHDRGNASE"/>
</dbReference>
<evidence type="ECO:0000259" key="9">
    <source>
        <dbReference type="Pfam" id="PF00479"/>
    </source>
</evidence>
<dbReference type="Pfam" id="PF02781">
    <property type="entry name" value="G6PD_C"/>
    <property type="match status" value="1"/>
</dbReference>
<feature type="active site" description="Proton acceptor" evidence="7">
    <location>
        <position position="267"/>
    </location>
</feature>
<dbReference type="PIRSF" id="PIRSF000110">
    <property type="entry name" value="G6PD"/>
    <property type="match status" value="1"/>
</dbReference>
<dbReference type="InterPro" id="IPR022674">
    <property type="entry name" value="G6P_DH_NAD-bd"/>
</dbReference>
<dbReference type="EMBL" id="QHLY01000012">
    <property type="protein sequence ID" value="PXA67658.1"/>
    <property type="molecule type" value="Genomic_DNA"/>
</dbReference>
<dbReference type="GO" id="GO:0004345">
    <property type="term" value="F:glucose-6-phosphate dehydrogenase activity"/>
    <property type="evidence" value="ECO:0007669"/>
    <property type="project" value="UniProtKB-UniRule"/>
</dbReference>
<reference evidence="11 12" key="1">
    <citation type="submission" date="2018-05" db="EMBL/GenBank/DDBJ databases">
        <title>Genetic diversity of glacier-inhabiting Cryobacterium bacteria in China and description of Cryobacterium mengkeensis sp. nov. and Arthrobacter glacialis sp. nov.</title>
        <authorList>
            <person name="Liu Q."/>
            <person name="Xin Y.-H."/>
        </authorList>
    </citation>
    <scope>NUCLEOTIDE SEQUENCE [LARGE SCALE GENOMIC DNA]</scope>
    <source>
        <strain evidence="11 12">SK-1</strain>
    </source>
</reference>
<evidence type="ECO:0000256" key="5">
    <source>
        <dbReference type="ARBA" id="ARBA00023002"/>
    </source>
</evidence>
<keyword evidence="6 7" id="KW-0119">Carbohydrate metabolism</keyword>
<dbReference type="InterPro" id="IPR001282">
    <property type="entry name" value="G6P_DH"/>
</dbReference>
<dbReference type="PANTHER" id="PTHR23429:SF0">
    <property type="entry name" value="GLUCOSE-6-PHOSPHATE 1-DEHYDROGENASE"/>
    <property type="match status" value="1"/>
</dbReference>
<proteinExistence type="inferred from homology"/>
<keyword evidence="12" id="KW-1185">Reference proteome</keyword>
<dbReference type="UniPathway" id="UPA00115">
    <property type="reaction ID" value="UER00408"/>
</dbReference>
<comment type="caution">
    <text evidence="11">The sequence shown here is derived from an EMBL/GenBank/DDBJ whole genome shotgun (WGS) entry which is preliminary data.</text>
</comment>
<organism evidence="11 12">
    <name type="scientific">Cryobacterium arcticum</name>
    <dbReference type="NCBI Taxonomy" id="670052"/>
    <lineage>
        <taxon>Bacteria</taxon>
        <taxon>Bacillati</taxon>
        <taxon>Actinomycetota</taxon>
        <taxon>Actinomycetes</taxon>
        <taxon>Micrococcales</taxon>
        <taxon>Microbacteriaceae</taxon>
        <taxon>Cryobacterium</taxon>
    </lineage>
</organism>
<evidence type="ECO:0000313" key="12">
    <source>
        <dbReference type="Proteomes" id="UP000246722"/>
    </source>
</evidence>
<dbReference type="SUPFAM" id="SSF51735">
    <property type="entry name" value="NAD(P)-binding Rossmann-fold domains"/>
    <property type="match status" value="1"/>
</dbReference>
<comment type="function">
    <text evidence="7">Catalyzes the oxidation of glucose 6-phosphate to 6-phosphogluconolactone.</text>
</comment>
<feature type="binding site" evidence="7">
    <location>
        <position position="68"/>
    </location>
    <ligand>
        <name>NADP(+)</name>
        <dbReference type="ChEBI" id="CHEBI:58349"/>
    </ligand>
</feature>
<feature type="binding site" evidence="7">
    <location>
        <position position="205"/>
    </location>
    <ligand>
        <name>substrate</name>
    </ligand>
</feature>
<dbReference type="GO" id="GO:0005829">
    <property type="term" value="C:cytosol"/>
    <property type="evidence" value="ECO:0007669"/>
    <property type="project" value="TreeGrafter"/>
</dbReference>
<keyword evidence="4 7" id="KW-0521">NADP</keyword>
<feature type="compositionally biased region" description="Basic and acidic residues" evidence="8">
    <location>
        <begin position="502"/>
        <end position="513"/>
    </location>
</feature>
<comment type="catalytic activity">
    <reaction evidence="7">
        <text>D-glucose 6-phosphate + NADP(+) = 6-phospho-D-glucono-1,5-lactone + NADPH + H(+)</text>
        <dbReference type="Rhea" id="RHEA:15841"/>
        <dbReference type="ChEBI" id="CHEBI:15378"/>
        <dbReference type="ChEBI" id="CHEBI:57783"/>
        <dbReference type="ChEBI" id="CHEBI:57955"/>
        <dbReference type="ChEBI" id="CHEBI:58349"/>
        <dbReference type="ChEBI" id="CHEBI:61548"/>
        <dbReference type="EC" id="1.1.1.49"/>
    </reaction>
</comment>
<gene>
    <name evidence="7" type="primary">zwf</name>
    <name evidence="11" type="ORF">CTB96_13205</name>
</gene>
<dbReference type="Gene3D" id="3.30.360.10">
    <property type="entry name" value="Dihydrodipicolinate Reductase, domain 2"/>
    <property type="match status" value="1"/>
</dbReference>
<dbReference type="Pfam" id="PF00479">
    <property type="entry name" value="G6PD_N"/>
    <property type="match status" value="1"/>
</dbReference>
<feature type="binding site" evidence="7">
    <location>
        <position position="175"/>
    </location>
    <ligand>
        <name>NADP(+)</name>
        <dbReference type="ChEBI" id="CHEBI:58349"/>
    </ligand>
</feature>
<dbReference type="HAMAP" id="MF_00966">
    <property type="entry name" value="G6PD"/>
    <property type="match status" value="1"/>
</dbReference>
<protein>
    <recommendedName>
        <fullName evidence="7">Glucose-6-phosphate 1-dehydrogenase</fullName>
        <shortName evidence="7">G6PD</shortName>
        <ecNumber evidence="7">1.1.1.49</ecNumber>
    </recommendedName>
</protein>
<dbReference type="InterPro" id="IPR019796">
    <property type="entry name" value="G6P_DH_AS"/>
</dbReference>
<keyword evidence="5 7" id="KW-0560">Oxidoreductase</keyword>
<evidence type="ECO:0000256" key="1">
    <source>
        <dbReference type="ARBA" id="ARBA00004937"/>
    </source>
</evidence>
<evidence type="ECO:0000313" key="11">
    <source>
        <dbReference type="EMBL" id="PXA67658.1"/>
    </source>
</evidence>
<evidence type="ECO:0000256" key="2">
    <source>
        <dbReference type="ARBA" id="ARBA00009975"/>
    </source>
</evidence>
<dbReference type="NCBIfam" id="TIGR00871">
    <property type="entry name" value="zwf"/>
    <property type="match status" value="1"/>
</dbReference>
<dbReference type="Gene3D" id="3.40.50.720">
    <property type="entry name" value="NAD(P)-binding Rossmann-like Domain"/>
    <property type="match status" value="1"/>
</dbReference>
<dbReference type="PANTHER" id="PTHR23429">
    <property type="entry name" value="GLUCOSE-6-PHOSPHATE 1-DEHYDROGENASE G6PD"/>
    <property type="match status" value="1"/>
</dbReference>
<dbReference type="OrthoDB" id="9802739at2"/>
<comment type="pathway">
    <text evidence="1 7">Carbohydrate degradation; pentose phosphate pathway; D-ribulose 5-phosphate from D-glucose 6-phosphate (oxidative stage): step 1/3.</text>
</comment>
<dbReference type="RefSeq" id="WP_110127336.1">
    <property type="nucleotide sequence ID" value="NZ_QHLY01000012.1"/>
</dbReference>